<organism evidence="1 2">
    <name type="scientific">Panagrolaimus superbus</name>
    <dbReference type="NCBI Taxonomy" id="310955"/>
    <lineage>
        <taxon>Eukaryota</taxon>
        <taxon>Metazoa</taxon>
        <taxon>Ecdysozoa</taxon>
        <taxon>Nematoda</taxon>
        <taxon>Chromadorea</taxon>
        <taxon>Rhabditida</taxon>
        <taxon>Tylenchina</taxon>
        <taxon>Panagrolaimomorpha</taxon>
        <taxon>Panagrolaimoidea</taxon>
        <taxon>Panagrolaimidae</taxon>
        <taxon>Panagrolaimus</taxon>
    </lineage>
</organism>
<dbReference type="WBParaSite" id="PSU_v2.g13044.t1">
    <property type="protein sequence ID" value="PSU_v2.g13044.t1"/>
    <property type="gene ID" value="PSU_v2.g13044"/>
</dbReference>
<proteinExistence type="predicted"/>
<reference evidence="2" key="1">
    <citation type="submission" date="2022-11" db="UniProtKB">
        <authorList>
            <consortium name="WormBaseParasite"/>
        </authorList>
    </citation>
    <scope>IDENTIFICATION</scope>
</reference>
<accession>A0A914Y1E5</accession>
<keyword evidence="1" id="KW-1185">Reference proteome</keyword>
<dbReference type="Proteomes" id="UP000887577">
    <property type="component" value="Unplaced"/>
</dbReference>
<dbReference type="AlphaFoldDB" id="A0A914Y1E5"/>
<evidence type="ECO:0000313" key="1">
    <source>
        <dbReference type="Proteomes" id="UP000887577"/>
    </source>
</evidence>
<sequence length="112" mass="13265">MDRIGKPLKRQYMPKDNALYRALSYLVFGNEKYYDQIIPYVEKYKALMEIEFNAMEIVSNDDLRAFAKLFAINILVYIDGIVSKWICYSAGEFFFKNMNQLKKVEYKTGKCK</sequence>
<name>A0A914Y1E5_9BILA</name>
<protein>
    <submittedName>
        <fullName evidence="2">Uncharacterized protein</fullName>
    </submittedName>
</protein>
<evidence type="ECO:0000313" key="2">
    <source>
        <dbReference type="WBParaSite" id="PSU_v2.g13044.t1"/>
    </source>
</evidence>